<organism evidence="3 4">
    <name type="scientific">Agrococcus versicolor</name>
    <dbReference type="NCBI Taxonomy" id="501482"/>
    <lineage>
        <taxon>Bacteria</taxon>
        <taxon>Bacillati</taxon>
        <taxon>Actinomycetota</taxon>
        <taxon>Actinomycetes</taxon>
        <taxon>Micrococcales</taxon>
        <taxon>Microbacteriaceae</taxon>
        <taxon>Agrococcus</taxon>
    </lineage>
</organism>
<keyword evidence="1" id="KW-0732">Signal</keyword>
<dbReference type="SUPFAM" id="SSF53850">
    <property type="entry name" value="Periplasmic binding protein-like II"/>
    <property type="match status" value="1"/>
</dbReference>
<feature type="domain" description="Solute-binding protein family 5" evidence="2">
    <location>
        <begin position="97"/>
        <end position="451"/>
    </location>
</feature>
<dbReference type="PANTHER" id="PTHR30290:SF65">
    <property type="entry name" value="MONOACYL PHOSPHATIDYLINOSITOL TETRAMANNOSIDE-BINDING PROTEIN LPQW-RELATED"/>
    <property type="match status" value="1"/>
</dbReference>
<dbReference type="PANTHER" id="PTHR30290">
    <property type="entry name" value="PERIPLASMIC BINDING COMPONENT OF ABC TRANSPORTER"/>
    <property type="match status" value="1"/>
</dbReference>
<sequence>MRRARPLAAAVVATLLLSACGASLPASVIEGSEVSIGWQGELTSVNVASRTGDTPANQDVAAATRTQFASIGGDGTLVEHRDLGTVEIAREDPFAVRYDVADGVSWSDGVPLDAADLLLAWAAGTNALAPEDFDPAAAVDEAGELVVPDDVAWFDVADPAGLALADGAPEVDEFARAIEIPLTGPVQDWQTMLQVAVPAHVVGQLALGIEDPMEAKQAVLEAIDLADPERLAAIAAVWNDGFDVDASTDPALLVSSGPYVVTGIDDDGVTLEANRRFTGTTPTIETIELAAIPEDRLLTAVGTDVEAVEVVPTEENFVTIRDLERDEFTLTPTQTGSIWTLQLRGDRGVLQSTLARQSLLHAIPRSDVIEAAGGAWGDRMGTTDSVLFPTGSDGYGIVQEDAGFQAAWGTSDDELAAAEREQAGVPAGTAVCVVYDRDEPYAARAFAALAGGMGESGWAVADCGADDVDARIAEGGWDVVIAAVALPTTAEEVAAQWGTGGSANLTGVGAADRDEAIASSGVRTEANDVRDDLVAVETSIVSQGVVLPLSNVIVADVVAPGVEGVQPRNGPLARLTWDLPQWALPEAEE</sequence>
<accession>A0ABP5MCB7</accession>
<dbReference type="Pfam" id="PF00496">
    <property type="entry name" value="SBP_bac_5"/>
    <property type="match status" value="1"/>
</dbReference>
<keyword evidence="4" id="KW-1185">Reference proteome</keyword>
<protein>
    <recommendedName>
        <fullName evidence="2">Solute-binding protein family 5 domain-containing protein</fullName>
    </recommendedName>
</protein>
<feature type="signal peptide" evidence="1">
    <location>
        <begin position="1"/>
        <end position="28"/>
    </location>
</feature>
<name>A0ABP5MCB7_9MICO</name>
<dbReference type="Gene3D" id="3.10.105.10">
    <property type="entry name" value="Dipeptide-binding Protein, Domain 3"/>
    <property type="match status" value="1"/>
</dbReference>
<proteinExistence type="predicted"/>
<reference evidence="4" key="1">
    <citation type="journal article" date="2019" name="Int. J. Syst. Evol. Microbiol.">
        <title>The Global Catalogue of Microorganisms (GCM) 10K type strain sequencing project: providing services to taxonomists for standard genome sequencing and annotation.</title>
        <authorList>
            <consortium name="The Broad Institute Genomics Platform"/>
            <consortium name="The Broad Institute Genome Sequencing Center for Infectious Disease"/>
            <person name="Wu L."/>
            <person name="Ma J."/>
        </authorList>
    </citation>
    <scope>NUCLEOTIDE SEQUENCE [LARGE SCALE GENOMIC DNA]</scope>
    <source>
        <strain evidence="4">JCM 16026</strain>
    </source>
</reference>
<dbReference type="Proteomes" id="UP001501599">
    <property type="component" value="Unassembled WGS sequence"/>
</dbReference>
<evidence type="ECO:0000313" key="4">
    <source>
        <dbReference type="Proteomes" id="UP001501599"/>
    </source>
</evidence>
<feature type="chain" id="PRO_5045392762" description="Solute-binding protein family 5 domain-containing protein" evidence="1">
    <location>
        <begin position="29"/>
        <end position="589"/>
    </location>
</feature>
<comment type="caution">
    <text evidence="3">The sequence shown here is derived from an EMBL/GenBank/DDBJ whole genome shotgun (WGS) entry which is preliminary data.</text>
</comment>
<dbReference type="Gene3D" id="3.40.190.10">
    <property type="entry name" value="Periplasmic binding protein-like II"/>
    <property type="match status" value="1"/>
</dbReference>
<dbReference type="RefSeq" id="WP_344340885.1">
    <property type="nucleotide sequence ID" value="NZ_BAAAQT010000005.1"/>
</dbReference>
<dbReference type="InterPro" id="IPR000914">
    <property type="entry name" value="SBP_5_dom"/>
</dbReference>
<evidence type="ECO:0000256" key="1">
    <source>
        <dbReference type="SAM" id="SignalP"/>
    </source>
</evidence>
<evidence type="ECO:0000259" key="2">
    <source>
        <dbReference type="Pfam" id="PF00496"/>
    </source>
</evidence>
<dbReference type="PROSITE" id="PS51257">
    <property type="entry name" value="PROKAR_LIPOPROTEIN"/>
    <property type="match status" value="1"/>
</dbReference>
<gene>
    <name evidence="3" type="ORF">GCM10009846_09210</name>
</gene>
<evidence type="ECO:0000313" key="3">
    <source>
        <dbReference type="EMBL" id="GAA2172202.1"/>
    </source>
</evidence>
<dbReference type="EMBL" id="BAAAQT010000005">
    <property type="protein sequence ID" value="GAA2172202.1"/>
    <property type="molecule type" value="Genomic_DNA"/>
</dbReference>
<dbReference type="InterPro" id="IPR039424">
    <property type="entry name" value="SBP_5"/>
</dbReference>